<proteinExistence type="predicted"/>
<name>A0A814PBL7_ADIRI</name>
<dbReference type="Proteomes" id="UP000663852">
    <property type="component" value="Unassembled WGS sequence"/>
</dbReference>
<evidence type="ECO:0000313" key="1">
    <source>
        <dbReference type="EMBL" id="CAF1104028.1"/>
    </source>
</evidence>
<dbReference type="EMBL" id="CAJNOJ010000098">
    <property type="protein sequence ID" value="CAF1104028.1"/>
    <property type="molecule type" value="Genomic_DNA"/>
</dbReference>
<gene>
    <name evidence="1" type="ORF">EDS130_LOCUS20139</name>
</gene>
<protein>
    <submittedName>
        <fullName evidence="1">Uncharacterized protein</fullName>
    </submittedName>
</protein>
<comment type="caution">
    <text evidence="1">The sequence shown here is derived from an EMBL/GenBank/DDBJ whole genome shotgun (WGS) entry which is preliminary data.</text>
</comment>
<organism evidence="1 2">
    <name type="scientific">Adineta ricciae</name>
    <name type="common">Rotifer</name>
    <dbReference type="NCBI Taxonomy" id="249248"/>
    <lineage>
        <taxon>Eukaryota</taxon>
        <taxon>Metazoa</taxon>
        <taxon>Spiralia</taxon>
        <taxon>Gnathifera</taxon>
        <taxon>Rotifera</taxon>
        <taxon>Eurotatoria</taxon>
        <taxon>Bdelloidea</taxon>
        <taxon>Adinetida</taxon>
        <taxon>Adinetidae</taxon>
        <taxon>Adineta</taxon>
    </lineage>
</organism>
<dbReference type="AlphaFoldDB" id="A0A814PBL7"/>
<reference evidence="1" key="1">
    <citation type="submission" date="2021-02" db="EMBL/GenBank/DDBJ databases">
        <authorList>
            <person name="Nowell W R."/>
        </authorList>
    </citation>
    <scope>NUCLEOTIDE SEQUENCE</scope>
</reference>
<accession>A0A814PBL7</accession>
<sequence>MLNPSEYHWHVLLQIDVISIQRAGEGLFHAPHAKNHQYKQLNSINLLESDRTTLTAEECDLLPQVDDPFDENPSSVSQHLTMSFTKINRQVISIYEYNEQQARRYFFNLVQYLFTVNATIVSTYDEGSFQEMIHLIIQRREVALPQRVCFFYVCFERKITTINSHN</sequence>
<evidence type="ECO:0000313" key="2">
    <source>
        <dbReference type="Proteomes" id="UP000663852"/>
    </source>
</evidence>